<dbReference type="Proteomes" id="UP000297280">
    <property type="component" value="Unassembled WGS sequence"/>
</dbReference>
<sequence length="89" mass="9872">MALSNTGLACTTSPGEVLHLIFQQFDGGRLIREARSPDGGSVWSFQDLFVAEDADFDSSPMTYKKLMGKVEHLERSTPIWTNVKVPNDI</sequence>
<evidence type="ECO:0000313" key="1">
    <source>
        <dbReference type="EMBL" id="TGO86306.1"/>
    </source>
</evidence>
<keyword evidence="2" id="KW-1185">Reference proteome</keyword>
<organism evidence="1 2">
    <name type="scientific">Botrytis porri</name>
    <dbReference type="NCBI Taxonomy" id="87229"/>
    <lineage>
        <taxon>Eukaryota</taxon>
        <taxon>Fungi</taxon>
        <taxon>Dikarya</taxon>
        <taxon>Ascomycota</taxon>
        <taxon>Pezizomycotina</taxon>
        <taxon>Leotiomycetes</taxon>
        <taxon>Helotiales</taxon>
        <taxon>Sclerotiniaceae</taxon>
        <taxon>Botrytis</taxon>
    </lineage>
</organism>
<proteinExistence type="predicted"/>
<protein>
    <submittedName>
        <fullName evidence="1">Uncharacterized protein</fullName>
    </submittedName>
</protein>
<comment type="caution">
    <text evidence="1">The sequence shown here is derived from an EMBL/GenBank/DDBJ whole genome shotgun (WGS) entry which is preliminary data.</text>
</comment>
<accession>A0A4Z1KLT0</accession>
<name>A0A4Z1KLT0_9HELO</name>
<dbReference type="AlphaFoldDB" id="A0A4Z1KLT0"/>
<gene>
    <name evidence="1" type="ORF">BPOR_0314g00010</name>
</gene>
<reference evidence="1 2" key="1">
    <citation type="submission" date="2017-12" db="EMBL/GenBank/DDBJ databases">
        <title>Comparative genomics of Botrytis spp.</title>
        <authorList>
            <person name="Valero-Jimenez C.A."/>
            <person name="Tapia P."/>
            <person name="Veloso J."/>
            <person name="Silva-Moreno E."/>
            <person name="Staats M."/>
            <person name="Valdes J.H."/>
            <person name="Van Kan J.A.L."/>
        </authorList>
    </citation>
    <scope>NUCLEOTIDE SEQUENCE [LARGE SCALE GENOMIC DNA]</scope>
    <source>
        <strain evidence="1 2">MUCL3349</strain>
    </source>
</reference>
<evidence type="ECO:0000313" key="2">
    <source>
        <dbReference type="Proteomes" id="UP000297280"/>
    </source>
</evidence>
<dbReference type="EMBL" id="PQXO01000313">
    <property type="protein sequence ID" value="TGO86306.1"/>
    <property type="molecule type" value="Genomic_DNA"/>
</dbReference>